<proteinExistence type="predicted"/>
<protein>
    <submittedName>
        <fullName evidence="1">8964_t:CDS:1</fullName>
    </submittedName>
</protein>
<gene>
    <name evidence="1" type="ORF">GMARGA_LOCUS15907</name>
</gene>
<evidence type="ECO:0000313" key="2">
    <source>
        <dbReference type="Proteomes" id="UP000789901"/>
    </source>
</evidence>
<feature type="non-terminal residue" evidence="1">
    <location>
        <position position="1"/>
    </location>
</feature>
<dbReference type="EMBL" id="CAJVQB010011241">
    <property type="protein sequence ID" value="CAG8746246.1"/>
    <property type="molecule type" value="Genomic_DNA"/>
</dbReference>
<accession>A0ABN7V953</accession>
<name>A0ABN7V953_GIGMA</name>
<evidence type="ECO:0000313" key="1">
    <source>
        <dbReference type="EMBL" id="CAG8746246.1"/>
    </source>
</evidence>
<reference evidence="1 2" key="1">
    <citation type="submission" date="2021-06" db="EMBL/GenBank/DDBJ databases">
        <authorList>
            <person name="Kallberg Y."/>
            <person name="Tangrot J."/>
            <person name="Rosling A."/>
        </authorList>
    </citation>
    <scope>NUCLEOTIDE SEQUENCE [LARGE SCALE GENOMIC DNA]</scope>
    <source>
        <strain evidence="1 2">120-4 pot B 10/14</strain>
    </source>
</reference>
<dbReference type="Proteomes" id="UP000789901">
    <property type="component" value="Unassembled WGS sequence"/>
</dbReference>
<organism evidence="1 2">
    <name type="scientific">Gigaspora margarita</name>
    <dbReference type="NCBI Taxonomy" id="4874"/>
    <lineage>
        <taxon>Eukaryota</taxon>
        <taxon>Fungi</taxon>
        <taxon>Fungi incertae sedis</taxon>
        <taxon>Mucoromycota</taxon>
        <taxon>Glomeromycotina</taxon>
        <taxon>Glomeromycetes</taxon>
        <taxon>Diversisporales</taxon>
        <taxon>Gigasporaceae</taxon>
        <taxon>Gigaspora</taxon>
    </lineage>
</organism>
<keyword evidence="2" id="KW-1185">Reference proteome</keyword>
<sequence length="502" mass="57967">HYLDSKEEREKSKFLIGSMKSFIDPHFITTASELWDLCSFAKLLNESAFSRELCLYLYKEGLQNIIKSTDFDYEQKAKAKAFLDIYEVQEKQNSTFLEALENKSNSCSAKSTIFQDRHALLVDIAKSSNATLNTSFTQADVLVSGSKTPEQQIMNRSTGYDTSPEQSPEYIPRLIFNQVDSNPSIAGNKHYIDSDEEDDTEEEYNANQTIIGGQVASWIVNGLDIRKKFTEYQLKTKLTKTKSEYYDVIFFNAIDDNSFLETLEEDTVALMNKDIREEEKKMPNNIEETIKSLFNEIISRDINTTKEKLKQKECNDSFEINFALYFVNHIIEMMEDTNLLLEPISEGTYIVSILASILNKFFIKNKKSWRAQYGDTCLKANARDCNAQKEDDKHRSPGRKIDVIITLTEEDEEFSIVEVSGPPSKQDWTHFKGDRMKITKMLKTSMNSIEALLSFKCSDEYSHYFVRSGVCSVCNKDHKDDDVEDQWNIIVKKKTYWVYCCN</sequence>
<comment type="caution">
    <text evidence="1">The sequence shown here is derived from an EMBL/GenBank/DDBJ whole genome shotgun (WGS) entry which is preliminary data.</text>
</comment>